<organism evidence="1 2">
    <name type="scientific">Mythimna loreyi</name>
    <dbReference type="NCBI Taxonomy" id="667449"/>
    <lineage>
        <taxon>Eukaryota</taxon>
        <taxon>Metazoa</taxon>
        <taxon>Ecdysozoa</taxon>
        <taxon>Arthropoda</taxon>
        <taxon>Hexapoda</taxon>
        <taxon>Insecta</taxon>
        <taxon>Pterygota</taxon>
        <taxon>Neoptera</taxon>
        <taxon>Endopterygota</taxon>
        <taxon>Lepidoptera</taxon>
        <taxon>Glossata</taxon>
        <taxon>Ditrysia</taxon>
        <taxon>Noctuoidea</taxon>
        <taxon>Noctuidae</taxon>
        <taxon>Noctuinae</taxon>
        <taxon>Hadenini</taxon>
        <taxon>Mythimna</taxon>
    </lineage>
</organism>
<evidence type="ECO:0000313" key="1">
    <source>
        <dbReference type="EMBL" id="KAJ8733205.1"/>
    </source>
</evidence>
<comment type="caution">
    <text evidence="1">The sequence shown here is derived from an EMBL/GenBank/DDBJ whole genome shotgun (WGS) entry which is preliminary data.</text>
</comment>
<keyword evidence="2" id="KW-1185">Reference proteome</keyword>
<gene>
    <name evidence="1" type="ORF">PYW08_001503</name>
</gene>
<proteinExistence type="predicted"/>
<protein>
    <submittedName>
        <fullName evidence="1">Uncharacterized protein</fullName>
    </submittedName>
</protein>
<dbReference type="EMBL" id="CM056787">
    <property type="protein sequence ID" value="KAJ8733205.1"/>
    <property type="molecule type" value="Genomic_DNA"/>
</dbReference>
<evidence type="ECO:0000313" key="2">
    <source>
        <dbReference type="Proteomes" id="UP001231649"/>
    </source>
</evidence>
<accession>A0ACC2R469</accession>
<sequence length="183" mass="20008">MAVTKTSVISVLVVLAITYNQGAARPMACASPFGSSSSEEAQWDCKFKIPTVIKEGLTINITGTLDPKIADKALIVELSKNGEDTCQFRFKDSTIFVKSLIDENNDTYELDVVPPKGSENAEGPSFSLLIRPRAGMLLISLYTQQIGQSNELFCKVNNIVDINQIDIIDGVVRINSLLFQYGV</sequence>
<name>A0ACC2R469_9NEOP</name>
<dbReference type="Proteomes" id="UP001231649">
    <property type="component" value="Chromosome 11"/>
</dbReference>
<reference evidence="1" key="1">
    <citation type="submission" date="2023-03" db="EMBL/GenBank/DDBJ databases">
        <title>Chromosome-level genomes of two armyworms, Mythimna separata and Mythimna loreyi, provide insights into the biosynthesis and reception of sex pheromones.</title>
        <authorList>
            <person name="Zhao H."/>
        </authorList>
    </citation>
    <scope>NUCLEOTIDE SEQUENCE</scope>
    <source>
        <strain evidence="1">BeijingLab</strain>
    </source>
</reference>